<dbReference type="InterPro" id="IPR001394">
    <property type="entry name" value="Peptidase_C19_UCH"/>
</dbReference>
<dbReference type="Proteomes" id="UP000250572">
    <property type="component" value="Unassembled WGS sequence"/>
</dbReference>
<name>A0A315URI4_GAMAF</name>
<keyword evidence="4" id="KW-0479">Metal-binding</keyword>
<dbReference type="GO" id="GO:0006508">
    <property type="term" value="P:proteolysis"/>
    <property type="evidence" value="ECO:0007669"/>
    <property type="project" value="UniProtKB-KW"/>
</dbReference>
<proteinExistence type="inferred from homology"/>
<dbReference type="PROSITE" id="PS00973">
    <property type="entry name" value="USP_2"/>
    <property type="match status" value="1"/>
</dbReference>
<evidence type="ECO:0000256" key="1">
    <source>
        <dbReference type="ARBA" id="ARBA00000707"/>
    </source>
</evidence>
<evidence type="ECO:0000256" key="3">
    <source>
        <dbReference type="ARBA" id="ARBA00022670"/>
    </source>
</evidence>
<dbReference type="GO" id="GO:0005634">
    <property type="term" value="C:nucleus"/>
    <property type="evidence" value="ECO:0007669"/>
    <property type="project" value="TreeGrafter"/>
</dbReference>
<protein>
    <recommendedName>
        <fullName evidence="10">Ubiquitin carboxyl-terminal hydrolase</fullName>
        <ecNumber evidence="10">3.4.19.12</ecNumber>
    </recommendedName>
</protein>
<dbReference type="STRING" id="33528.ENSGAFP00000028517"/>
<dbReference type="PANTHER" id="PTHR24006">
    <property type="entry name" value="UBIQUITIN CARBOXYL-TERMINAL HYDROLASE"/>
    <property type="match status" value="1"/>
</dbReference>
<dbReference type="GO" id="GO:0004843">
    <property type="term" value="F:cysteine-type deubiquitinase activity"/>
    <property type="evidence" value="ECO:0007669"/>
    <property type="project" value="UniProtKB-UniRule"/>
</dbReference>
<keyword evidence="7 10" id="KW-0788">Thiol protease</keyword>
<keyword evidence="13" id="KW-1185">Reference proteome</keyword>
<feature type="domain" description="USP" evidence="11">
    <location>
        <begin position="158"/>
        <end position="468"/>
    </location>
</feature>
<evidence type="ECO:0000256" key="6">
    <source>
        <dbReference type="ARBA" id="ARBA00022801"/>
    </source>
</evidence>
<dbReference type="InterPro" id="IPR028889">
    <property type="entry name" value="USP"/>
</dbReference>
<organism evidence="12 13">
    <name type="scientific">Gambusia affinis</name>
    <name type="common">Western mosquitofish</name>
    <name type="synonym">Heterandria affinis</name>
    <dbReference type="NCBI Taxonomy" id="33528"/>
    <lineage>
        <taxon>Eukaryota</taxon>
        <taxon>Metazoa</taxon>
        <taxon>Chordata</taxon>
        <taxon>Craniata</taxon>
        <taxon>Vertebrata</taxon>
        <taxon>Euteleostomi</taxon>
        <taxon>Actinopterygii</taxon>
        <taxon>Neopterygii</taxon>
        <taxon>Teleostei</taxon>
        <taxon>Neoteleostei</taxon>
        <taxon>Acanthomorphata</taxon>
        <taxon>Ovalentaria</taxon>
        <taxon>Atherinomorphae</taxon>
        <taxon>Cyprinodontiformes</taxon>
        <taxon>Poeciliidae</taxon>
        <taxon>Poeciliinae</taxon>
        <taxon>Gambusia</taxon>
    </lineage>
</organism>
<keyword evidence="3 10" id="KW-0645">Protease</keyword>
<dbReference type="PANTHER" id="PTHR24006:SF714">
    <property type="entry name" value="UBIQUITIN CARBOXYL-TERMINAL HYDROLASE 46"/>
    <property type="match status" value="1"/>
</dbReference>
<evidence type="ECO:0000256" key="8">
    <source>
        <dbReference type="ARBA" id="ARBA00022833"/>
    </source>
</evidence>
<evidence type="ECO:0000256" key="7">
    <source>
        <dbReference type="ARBA" id="ARBA00022807"/>
    </source>
</evidence>
<dbReference type="Gene3D" id="3.90.70.10">
    <property type="entry name" value="Cysteine proteinases"/>
    <property type="match status" value="1"/>
</dbReference>
<dbReference type="CDD" id="cd02663">
    <property type="entry name" value="Peptidase_C19G"/>
    <property type="match status" value="1"/>
</dbReference>
<accession>A0A315URI4</accession>
<dbReference type="GO" id="GO:0046872">
    <property type="term" value="F:metal ion binding"/>
    <property type="evidence" value="ECO:0007669"/>
    <property type="project" value="UniProtKB-KW"/>
</dbReference>
<evidence type="ECO:0000313" key="13">
    <source>
        <dbReference type="Proteomes" id="UP000250572"/>
    </source>
</evidence>
<evidence type="ECO:0000256" key="10">
    <source>
        <dbReference type="RuleBase" id="RU366025"/>
    </source>
</evidence>
<comment type="similarity">
    <text evidence="9">Belongs to the peptidase C19 family. USP12/USP46 subfamily.</text>
</comment>
<dbReference type="EC" id="3.4.19.12" evidence="10"/>
<keyword evidence="5 10" id="KW-0833">Ubl conjugation pathway</keyword>
<dbReference type="InterPro" id="IPR050164">
    <property type="entry name" value="Peptidase_C19"/>
</dbReference>
<comment type="caution">
    <text evidence="12">The sequence shown here is derived from an EMBL/GenBank/DDBJ whole genome shotgun (WGS) entry which is preliminary data.</text>
</comment>
<comment type="catalytic activity">
    <reaction evidence="1 10">
        <text>Thiol-dependent hydrolysis of ester, thioester, amide, peptide and isopeptide bonds formed by the C-terminal Gly of ubiquitin (a 76-residue protein attached to proteins as an intracellular targeting signal).</text>
        <dbReference type="EC" id="3.4.19.12"/>
    </reaction>
</comment>
<dbReference type="InterPro" id="IPR018200">
    <property type="entry name" value="USP_CS"/>
</dbReference>
<dbReference type="GO" id="GO:0016579">
    <property type="term" value="P:protein deubiquitination"/>
    <property type="evidence" value="ECO:0007669"/>
    <property type="project" value="InterPro"/>
</dbReference>
<keyword evidence="6 10" id="KW-0378">Hydrolase</keyword>
<dbReference type="Pfam" id="PF00443">
    <property type="entry name" value="UCH"/>
    <property type="match status" value="1"/>
</dbReference>
<dbReference type="PROSITE" id="PS50235">
    <property type="entry name" value="USP_3"/>
    <property type="match status" value="1"/>
</dbReference>
<dbReference type="InterPro" id="IPR038765">
    <property type="entry name" value="Papain-like_cys_pep_sf"/>
</dbReference>
<evidence type="ECO:0000256" key="9">
    <source>
        <dbReference type="ARBA" id="ARBA00038282"/>
    </source>
</evidence>
<sequence>MTVRNIASICNMQQFLTFSGRDVGGWVASHLRPDWDSSQEDARGAVRGFFKHLLVLLFTQATDTRPACSHRVGLTNTTGSCPAVLLTTVRCTAFSEATDRSPKQRKGKRKVPKEGVRQAAMLAILTACLMFLLPQGTNASALEKDIGPEQFPINEHYFGLVNFGNTCYCNSVLQALYFCRPFRENVLAYKAQQKKKENLLTCLTDLFHSIATQKKKVGVIPPKKFISRLRKENDEYHIDLFDNYMQQDAHEFLNYLLNTVADILQEEKKQEKQNGRLKNNGTAVTAEAEMENKTEPTWVHDIFQGTLTNETRCLNCETVSSKDEDFLDLSVDVEQNTSITHCLRMRVKKLPMILALHLKRFKYMEQLHRYTKLSYRVVFPLELRLFNTSGDAVNLDRMYDLVAVVVHCGSGPNRGHYITIVKSHGFWLLFDDDIVEKIDAQAIEEFYGLTSDISKNSESGYILFYQSRE</sequence>
<keyword evidence="8" id="KW-0862">Zinc</keyword>
<dbReference type="AlphaFoldDB" id="A0A315URI4"/>
<dbReference type="EMBL" id="NHOQ01002838">
    <property type="protein sequence ID" value="PWA14395.1"/>
    <property type="molecule type" value="Genomic_DNA"/>
</dbReference>
<evidence type="ECO:0000256" key="2">
    <source>
        <dbReference type="ARBA" id="ARBA00022610"/>
    </source>
</evidence>
<dbReference type="PROSITE" id="PS00972">
    <property type="entry name" value="USP_1"/>
    <property type="match status" value="1"/>
</dbReference>
<reference evidence="12 13" key="1">
    <citation type="journal article" date="2018" name="G3 (Bethesda)">
        <title>A High-Quality Reference Genome for the Invasive Mosquitofish Gambusia affinis Using a Chicago Library.</title>
        <authorList>
            <person name="Hoffberg S.L."/>
            <person name="Troendle N.J."/>
            <person name="Glenn T.C."/>
            <person name="Mahmud O."/>
            <person name="Louha S."/>
            <person name="Chalopin D."/>
            <person name="Bennetzen J.L."/>
            <person name="Mauricio R."/>
        </authorList>
    </citation>
    <scope>NUCLEOTIDE SEQUENCE [LARGE SCALE GENOMIC DNA]</scope>
    <source>
        <strain evidence="12">NE01/NJP1002.9</strain>
        <tissue evidence="12">Muscle</tissue>
    </source>
</reference>
<dbReference type="SUPFAM" id="SSF54001">
    <property type="entry name" value="Cysteine proteinases"/>
    <property type="match status" value="1"/>
</dbReference>
<dbReference type="GO" id="GO:0005829">
    <property type="term" value="C:cytosol"/>
    <property type="evidence" value="ECO:0007669"/>
    <property type="project" value="TreeGrafter"/>
</dbReference>
<evidence type="ECO:0000256" key="4">
    <source>
        <dbReference type="ARBA" id="ARBA00022723"/>
    </source>
</evidence>
<evidence type="ECO:0000256" key="5">
    <source>
        <dbReference type="ARBA" id="ARBA00022786"/>
    </source>
</evidence>
<keyword evidence="2" id="KW-0085">Behavior</keyword>
<gene>
    <name evidence="12" type="ORF">CCH79_00011177</name>
</gene>
<evidence type="ECO:0000259" key="11">
    <source>
        <dbReference type="PROSITE" id="PS50235"/>
    </source>
</evidence>
<evidence type="ECO:0000313" key="12">
    <source>
        <dbReference type="EMBL" id="PWA14395.1"/>
    </source>
</evidence>